<dbReference type="InterPro" id="IPR006674">
    <property type="entry name" value="HD_domain"/>
</dbReference>
<dbReference type="GO" id="GO:0008832">
    <property type="term" value="F:dGTPase activity"/>
    <property type="evidence" value="ECO:0007669"/>
    <property type="project" value="UniProtKB-EC"/>
</dbReference>
<reference evidence="3" key="1">
    <citation type="submission" date="2015-04" db="EMBL/GenBank/DDBJ databases">
        <authorList>
            <person name="Syromyatnikov M.Y."/>
            <person name="Popov V.N."/>
        </authorList>
    </citation>
    <scope>NUCLEOTIDE SEQUENCE</scope>
    <source>
        <strain evidence="3">MO-1</strain>
    </source>
</reference>
<protein>
    <submittedName>
        <fullName evidence="3">Putative deoxyguanosinetriphosphate triphosphohydrolase</fullName>
        <ecNumber evidence="3">3.1.5.1</ecNumber>
    </submittedName>
</protein>
<organism evidence="3">
    <name type="scientific">Magnetococcus massalia (strain MO-1)</name>
    <dbReference type="NCBI Taxonomy" id="451514"/>
    <lineage>
        <taxon>Bacteria</taxon>
        <taxon>Pseudomonadati</taxon>
        <taxon>Pseudomonadota</taxon>
        <taxon>Magnetococcia</taxon>
        <taxon>Magnetococcales</taxon>
        <taxon>Magnetococcaceae</taxon>
        <taxon>Magnetococcus</taxon>
    </lineage>
</organism>
<dbReference type="EC" id="3.1.5.1" evidence="3"/>
<dbReference type="SMART" id="SM00471">
    <property type="entry name" value="HDc"/>
    <property type="match status" value="1"/>
</dbReference>
<dbReference type="Gene3D" id="1.10.3550.10">
    <property type="entry name" value="eoxyguanosinetriphosphate triphosphohydrolase domain-like"/>
    <property type="match status" value="1"/>
</dbReference>
<dbReference type="AlphaFoldDB" id="A0A1S7LDF2"/>
<dbReference type="NCBIfam" id="TIGR01353">
    <property type="entry name" value="dGTP_triPase"/>
    <property type="match status" value="1"/>
</dbReference>
<dbReference type="InterPro" id="IPR006261">
    <property type="entry name" value="dGTPase"/>
</dbReference>
<dbReference type="PROSITE" id="PS51831">
    <property type="entry name" value="HD"/>
    <property type="match status" value="1"/>
</dbReference>
<dbReference type="EMBL" id="LO017727">
    <property type="protein sequence ID" value="CRH04970.1"/>
    <property type="molecule type" value="Genomic_DNA"/>
</dbReference>
<name>A0A1S7LDF2_MAGMO</name>
<accession>A0A1S7LDF2</accession>
<dbReference type="InterPro" id="IPR003607">
    <property type="entry name" value="HD/PDEase_dom"/>
</dbReference>
<feature type="domain" description="HD" evidence="2">
    <location>
        <begin position="60"/>
        <end position="251"/>
    </location>
</feature>
<gene>
    <name evidence="3" type="ORF">MAGMO_0769</name>
</gene>
<sequence>MSWDQLLATSRLKQRSQLNPGPRHPFEVDLDRVTFSASFRRLKDKTQVHALPDNDHVRNRLTHSIETASVGRSLGVLVGNALNQQGVAMDSAHMGYVVQAACLSHDIGNPPFGHSGEEAIRSWFADKSQTPWFLQSLTAQEKLDFLHFEGNAQGFRILTQLEMGRRAGGLRLSHAVLGAFSKYPRQQASCTKNPHNDAARKKNGLFCSEVAIFREVAEATGLKLTGSDGSSCWQRHPMAYLMEAADDICYGVVDIEDGYELGFLRFEEAVEILAEIAGTRGSKLDDPPLEQIRYLRAEAMHVMIQQSAKAFMQHQEAILDGSFAGTLPAATEVGSKLKLAKQKAREAIYHAEPVVLKIASGHRVLHALLDIFHPVVMAMHEAAWRAEDVPGHDGHMARLMGPEILEILRREPTPTRVAALRVLTDFISSMTDGHAIRLFRKLHGGSIL</sequence>
<dbReference type="SUPFAM" id="SSF109604">
    <property type="entry name" value="HD-domain/PDEase-like"/>
    <property type="match status" value="1"/>
</dbReference>
<dbReference type="InterPro" id="IPR023293">
    <property type="entry name" value="dGTP_triP_hydro_central_sf"/>
</dbReference>
<keyword evidence="1 3" id="KW-0378">Hydrolase</keyword>
<evidence type="ECO:0000313" key="3">
    <source>
        <dbReference type="EMBL" id="CRH04970.1"/>
    </source>
</evidence>
<dbReference type="Gene3D" id="1.10.3210.10">
    <property type="entry name" value="Hypothetical protein af1432"/>
    <property type="match status" value="1"/>
</dbReference>
<dbReference type="InterPro" id="IPR026875">
    <property type="entry name" value="PHydrolase_assoc_dom"/>
</dbReference>
<evidence type="ECO:0000259" key="2">
    <source>
        <dbReference type="PROSITE" id="PS51831"/>
    </source>
</evidence>
<proteinExistence type="predicted"/>
<dbReference type="Pfam" id="PF01966">
    <property type="entry name" value="HD"/>
    <property type="match status" value="1"/>
</dbReference>
<dbReference type="Pfam" id="PF13286">
    <property type="entry name" value="HD_assoc"/>
    <property type="match status" value="1"/>
</dbReference>
<dbReference type="Gene3D" id="1.10.3410.10">
    <property type="entry name" value="putative deoxyguanosinetriphosphate triphosphohydrolase like domain"/>
    <property type="match status" value="1"/>
</dbReference>
<dbReference type="InterPro" id="IPR027432">
    <property type="entry name" value="dGTP_triphosphohydrolase_C"/>
</dbReference>
<evidence type="ECO:0000256" key="1">
    <source>
        <dbReference type="ARBA" id="ARBA00022801"/>
    </source>
</evidence>